<keyword evidence="5" id="KW-0235">DNA replication</keyword>
<feature type="compositionally biased region" description="Polar residues" evidence="12">
    <location>
        <begin position="576"/>
        <end position="597"/>
    </location>
</feature>
<dbReference type="Gene3D" id="1.20.272.10">
    <property type="match status" value="1"/>
</dbReference>
<evidence type="ECO:0000256" key="6">
    <source>
        <dbReference type="ARBA" id="ARBA00022723"/>
    </source>
</evidence>
<dbReference type="FunFam" id="1.20.272.10:FF:000003">
    <property type="entry name" value="DNA polymerase III subunit gamma/tau"/>
    <property type="match status" value="1"/>
</dbReference>
<dbReference type="GO" id="GO:0005524">
    <property type="term" value="F:ATP binding"/>
    <property type="evidence" value="ECO:0007669"/>
    <property type="project" value="UniProtKB-KW"/>
</dbReference>
<comment type="catalytic activity">
    <reaction evidence="11">
        <text>DNA(n) + a 2'-deoxyribonucleoside 5'-triphosphate = DNA(n+1) + diphosphate</text>
        <dbReference type="Rhea" id="RHEA:22508"/>
        <dbReference type="Rhea" id="RHEA-COMP:17339"/>
        <dbReference type="Rhea" id="RHEA-COMP:17340"/>
        <dbReference type="ChEBI" id="CHEBI:33019"/>
        <dbReference type="ChEBI" id="CHEBI:61560"/>
        <dbReference type="ChEBI" id="CHEBI:173112"/>
        <dbReference type="EC" id="2.7.7.7"/>
    </reaction>
</comment>
<dbReference type="InterPro" id="IPR050238">
    <property type="entry name" value="DNA_Rep/Repair_Clamp_Loader"/>
</dbReference>
<evidence type="ECO:0000256" key="12">
    <source>
        <dbReference type="SAM" id="MobiDB-lite"/>
    </source>
</evidence>
<evidence type="ECO:0000256" key="11">
    <source>
        <dbReference type="ARBA" id="ARBA00049244"/>
    </source>
</evidence>
<dbReference type="NCBIfam" id="NF005846">
    <property type="entry name" value="PRK07764.1-6"/>
    <property type="match status" value="1"/>
</dbReference>
<keyword evidence="7" id="KW-0547">Nucleotide-binding</keyword>
<keyword evidence="4" id="KW-0548">Nucleotidyltransferase</keyword>
<dbReference type="NCBIfam" id="NF011513">
    <property type="entry name" value="PRK14952.1"/>
    <property type="match status" value="1"/>
</dbReference>
<evidence type="ECO:0000256" key="4">
    <source>
        <dbReference type="ARBA" id="ARBA00022695"/>
    </source>
</evidence>
<feature type="compositionally biased region" description="Basic and acidic residues" evidence="12">
    <location>
        <begin position="749"/>
        <end position="768"/>
    </location>
</feature>
<feature type="compositionally biased region" description="Polar residues" evidence="12">
    <location>
        <begin position="422"/>
        <end position="432"/>
    </location>
</feature>
<dbReference type="PANTHER" id="PTHR11669:SF0">
    <property type="entry name" value="PROTEIN STICHEL-LIKE 2"/>
    <property type="match status" value="1"/>
</dbReference>
<feature type="region of interest" description="Disordered" evidence="12">
    <location>
        <begin position="928"/>
        <end position="1066"/>
    </location>
</feature>
<feature type="compositionally biased region" description="Basic and acidic residues" evidence="12">
    <location>
        <begin position="522"/>
        <end position="567"/>
    </location>
</feature>
<feature type="compositionally biased region" description="Acidic residues" evidence="12">
    <location>
        <begin position="820"/>
        <end position="831"/>
    </location>
</feature>
<reference evidence="14 15" key="1">
    <citation type="submission" date="2019-10" db="EMBL/GenBank/DDBJ databases">
        <title>Nocardia macrotermitis sp. nov. and Nocardia aurantia sp. nov., isolated from the gut of fungus growing-termite Macrotermes natalensis.</title>
        <authorList>
            <person name="Benndorf R."/>
            <person name="Schwitalla J."/>
            <person name="Martin K."/>
            <person name="De Beer W."/>
            <person name="Kaster A.-K."/>
            <person name="Vollmers J."/>
            <person name="Poulsen M."/>
            <person name="Beemelmanns C."/>
        </authorList>
    </citation>
    <scope>NUCLEOTIDE SEQUENCE [LARGE SCALE GENOMIC DNA]</scope>
    <source>
        <strain evidence="14 15">RB20</strain>
    </source>
</reference>
<dbReference type="Pfam" id="PF22608">
    <property type="entry name" value="DNAX_ATPase_lid"/>
    <property type="match status" value="1"/>
</dbReference>
<evidence type="ECO:0000313" key="14">
    <source>
        <dbReference type="EMBL" id="MQY17851.1"/>
    </source>
</evidence>
<sequence>MVGQEHVTEPLSTALDTGRISHAYLFSGPRGCGKTSSARILARSLNCVEGPTSRPCGVCGSCVALGPGGPGNLDVIELDAASHGGVDDTRELRDRAFYAPAESRYRVFIVDEAHMVTTAGFNALLKIVEEPPAHLIFVFATTEPDKVLPTIRSRTHHYPFRLLPPATMRGLLGTICEQEGVPVEEAVYPLVIRAGGGSPRDSLSVLDQLLAGAGPEGVTYPRALSLLGVTDIALIDEAIEALANDDGAALFGTVDSVVEAGHDPRRFAGDLLERLRDLILLRAVPDAADRNLVTGPGDVLERMRDQAQRLGPAALTRYAELLHEGLGEMRGATAPRLLLEVICARMLLPVASDSESATLQRLERLERQMASGAIPTAPTAAAPTRTPAEADERPAPPAERPQSGPPRRRGAEALAAIRENRTGSPQPASNELDSPAQRPHPAQRAQSSGAESARVQPNSDAAAVSSARESMPDDVSAMRDPRSRSDSARPDRSSGAESARVQQGSDAAAVSSARESMPDDVSAMRDPRSRSDSARPDRSSDAESARVHRSSDSAARESMSDAVRDPGQRPQPDRPVSSSGVESPRAQQGSEDVSVTSLRGAMSDDASGAVSRMAADSQASAMSGPSGQRISDDAREPAAGASRLPAEGDSAAFAGEGRMISGETRRTERSPGGDTAADAQRRAAEPTRGVGSDSEPAVPQDDSSYSASPQPSEFAFSSGVSDTEYSAPQGDSGSSASFEPDRSSSGSVARERAGHSSDDAAQRDRAADEPVAPPSDAGSRMADASAADSRMADAPQASRAEESVQPPSDEFDSGAVDSGYPEEPEVPDVAEVDVPQEQPAVGGGNTLQEVEAAWGDIRAKVREFGAAVHALLSGASVGRMEGDTVVLAHQHAPLAQRLANPKYVEAVESAIEAVLGRRYGVRWEVAGASSAPAKAEPAARPQPAQGRSGPARSAEPPKFTRPSQARGAAADTGAAPRAQRPTSEGSGERSGGGSVTRATPSNDTPPPPDDDIPLPDGPDLPDDPGPQDYSPVGYDGVPPASTPEEEREMLAESAHPVPQQDRRDPDEVALELLRAELGATRLEA</sequence>
<dbReference type="GO" id="GO:0003887">
    <property type="term" value="F:DNA-directed DNA polymerase activity"/>
    <property type="evidence" value="ECO:0007669"/>
    <property type="project" value="UniProtKB-KW"/>
</dbReference>
<feature type="compositionally biased region" description="Basic and acidic residues" evidence="12">
    <location>
        <begin position="476"/>
        <end position="494"/>
    </location>
</feature>
<dbReference type="SUPFAM" id="SSF48019">
    <property type="entry name" value="post-AAA+ oligomerization domain-like"/>
    <property type="match status" value="1"/>
</dbReference>
<dbReference type="InterPro" id="IPR008921">
    <property type="entry name" value="DNA_pol3_clamp-load_cplx_C"/>
</dbReference>
<feature type="compositionally biased region" description="Low complexity" evidence="12">
    <location>
        <begin position="775"/>
        <end position="794"/>
    </location>
</feature>
<accession>A0A7K0CWQ9</accession>
<dbReference type="InterPro" id="IPR022754">
    <property type="entry name" value="DNA_pol_III_gamma-3"/>
</dbReference>
<evidence type="ECO:0000259" key="13">
    <source>
        <dbReference type="SMART" id="SM00382"/>
    </source>
</evidence>
<feature type="domain" description="AAA+ ATPase" evidence="13">
    <location>
        <begin position="20"/>
        <end position="163"/>
    </location>
</feature>
<dbReference type="GO" id="GO:0006261">
    <property type="term" value="P:DNA-templated DNA replication"/>
    <property type="evidence" value="ECO:0007669"/>
    <property type="project" value="TreeGrafter"/>
</dbReference>
<dbReference type="CDD" id="cd00009">
    <property type="entry name" value="AAA"/>
    <property type="match status" value="1"/>
</dbReference>
<dbReference type="InterPro" id="IPR003593">
    <property type="entry name" value="AAA+_ATPase"/>
</dbReference>
<keyword evidence="8" id="KW-0862">Zinc</keyword>
<evidence type="ECO:0000256" key="9">
    <source>
        <dbReference type="ARBA" id="ARBA00022840"/>
    </source>
</evidence>
<keyword evidence="3" id="KW-0808">Transferase</keyword>
<dbReference type="InterPro" id="IPR045085">
    <property type="entry name" value="HLD_clamp_pol_III_gamma_tau"/>
</dbReference>
<dbReference type="InterPro" id="IPR027417">
    <property type="entry name" value="P-loop_NTPase"/>
</dbReference>
<dbReference type="InterPro" id="IPR012763">
    <property type="entry name" value="DNA_pol_III_sug/sutau_N"/>
</dbReference>
<dbReference type="EC" id="2.7.7.7" evidence="2"/>
<name>A0A7K0CWQ9_9NOCA</name>
<feature type="compositionally biased region" description="Low complexity" evidence="12">
    <location>
        <begin position="373"/>
        <end position="387"/>
    </location>
</feature>
<dbReference type="Pfam" id="PF13177">
    <property type="entry name" value="DNA_pol3_delta2"/>
    <property type="match status" value="1"/>
</dbReference>
<protein>
    <recommendedName>
        <fullName evidence="2">DNA-directed DNA polymerase</fullName>
        <ecNumber evidence="2">2.7.7.7</ecNumber>
    </recommendedName>
</protein>
<dbReference type="CDD" id="cd18137">
    <property type="entry name" value="HLD_clamp_pol_III_gamma_tau"/>
    <property type="match status" value="1"/>
</dbReference>
<evidence type="ECO:0000256" key="3">
    <source>
        <dbReference type="ARBA" id="ARBA00022679"/>
    </source>
</evidence>
<evidence type="ECO:0000256" key="7">
    <source>
        <dbReference type="ARBA" id="ARBA00022741"/>
    </source>
</evidence>
<dbReference type="Gene3D" id="3.40.50.300">
    <property type="entry name" value="P-loop containing nucleotide triphosphate hydrolases"/>
    <property type="match status" value="1"/>
</dbReference>
<dbReference type="Gene3D" id="1.10.8.60">
    <property type="match status" value="1"/>
</dbReference>
<feature type="compositionally biased region" description="Polar residues" evidence="12">
    <location>
        <begin position="617"/>
        <end position="629"/>
    </location>
</feature>
<keyword evidence="10" id="KW-0239">DNA-directed DNA polymerase</keyword>
<evidence type="ECO:0000313" key="15">
    <source>
        <dbReference type="Proteomes" id="UP000438448"/>
    </source>
</evidence>
<dbReference type="Pfam" id="PF12169">
    <property type="entry name" value="DNA_pol3_gamma3"/>
    <property type="match status" value="1"/>
</dbReference>
<keyword evidence="15" id="KW-1185">Reference proteome</keyword>
<comment type="caution">
    <text evidence="14">The sequence shown here is derived from an EMBL/GenBank/DDBJ whole genome shotgun (WGS) entry which is preliminary data.</text>
</comment>
<evidence type="ECO:0000256" key="2">
    <source>
        <dbReference type="ARBA" id="ARBA00012417"/>
    </source>
</evidence>
<keyword evidence="9" id="KW-0067">ATP-binding</keyword>
<feature type="compositionally biased region" description="Low complexity" evidence="12">
    <location>
        <begin position="928"/>
        <end position="947"/>
    </location>
</feature>
<dbReference type="SMART" id="SM00382">
    <property type="entry name" value="AAA"/>
    <property type="match status" value="1"/>
</dbReference>
<dbReference type="EMBL" id="WEGK01000002">
    <property type="protein sequence ID" value="MQY17851.1"/>
    <property type="molecule type" value="Genomic_DNA"/>
</dbReference>
<evidence type="ECO:0000256" key="8">
    <source>
        <dbReference type="ARBA" id="ARBA00022833"/>
    </source>
</evidence>
<evidence type="ECO:0000256" key="10">
    <source>
        <dbReference type="ARBA" id="ARBA00022932"/>
    </source>
</evidence>
<feature type="compositionally biased region" description="Low complexity" evidence="12">
    <location>
        <begin position="965"/>
        <end position="978"/>
    </location>
</feature>
<evidence type="ECO:0000256" key="1">
    <source>
        <dbReference type="ARBA" id="ARBA00006360"/>
    </source>
</evidence>
<feature type="compositionally biased region" description="Polar residues" evidence="12">
    <location>
        <begin position="718"/>
        <end position="747"/>
    </location>
</feature>
<dbReference type="GO" id="GO:0009360">
    <property type="term" value="C:DNA polymerase III complex"/>
    <property type="evidence" value="ECO:0007669"/>
    <property type="project" value="InterPro"/>
</dbReference>
<proteinExistence type="inferred from homology"/>
<feature type="compositionally biased region" description="Polar residues" evidence="12">
    <location>
        <begin position="444"/>
        <end position="459"/>
    </location>
</feature>
<feature type="compositionally biased region" description="Polar residues" evidence="12">
    <location>
        <begin position="701"/>
        <end position="711"/>
    </location>
</feature>
<dbReference type="NCBIfam" id="TIGR02397">
    <property type="entry name" value="dnaX_nterm"/>
    <property type="match status" value="1"/>
</dbReference>
<dbReference type="Proteomes" id="UP000438448">
    <property type="component" value="Unassembled WGS sequence"/>
</dbReference>
<keyword evidence="6" id="KW-0479">Metal-binding</keyword>
<feature type="region of interest" description="Disordered" evidence="12">
    <location>
        <begin position="371"/>
        <end position="846"/>
    </location>
</feature>
<organism evidence="14 15">
    <name type="scientific">Nocardia macrotermitis</name>
    <dbReference type="NCBI Taxonomy" id="2585198"/>
    <lineage>
        <taxon>Bacteria</taxon>
        <taxon>Bacillati</taxon>
        <taxon>Actinomycetota</taxon>
        <taxon>Actinomycetes</taxon>
        <taxon>Mycobacteriales</taxon>
        <taxon>Nocardiaceae</taxon>
        <taxon>Nocardia</taxon>
    </lineage>
</organism>
<dbReference type="SUPFAM" id="SSF52540">
    <property type="entry name" value="P-loop containing nucleoside triphosphate hydrolases"/>
    <property type="match status" value="1"/>
</dbReference>
<dbReference type="GO" id="GO:0046872">
    <property type="term" value="F:metal ion binding"/>
    <property type="evidence" value="ECO:0007669"/>
    <property type="project" value="UniProtKB-KW"/>
</dbReference>
<comment type="similarity">
    <text evidence="1">Belongs to the DnaX/STICHEL family.</text>
</comment>
<dbReference type="AlphaFoldDB" id="A0A7K0CWQ9"/>
<evidence type="ECO:0000256" key="5">
    <source>
        <dbReference type="ARBA" id="ARBA00022705"/>
    </source>
</evidence>
<dbReference type="PANTHER" id="PTHR11669">
    <property type="entry name" value="REPLICATION FACTOR C / DNA POLYMERASE III GAMMA-TAU SUBUNIT"/>
    <property type="match status" value="1"/>
</dbReference>
<dbReference type="GO" id="GO:0003677">
    <property type="term" value="F:DNA binding"/>
    <property type="evidence" value="ECO:0007669"/>
    <property type="project" value="InterPro"/>
</dbReference>
<gene>
    <name evidence="14" type="ORF">NRB20_09180</name>
</gene>